<feature type="transmembrane region" description="Helical" evidence="6">
    <location>
        <begin position="12"/>
        <end position="37"/>
    </location>
</feature>
<evidence type="ECO:0000256" key="5">
    <source>
        <dbReference type="ARBA" id="ARBA00023316"/>
    </source>
</evidence>
<dbReference type="EC" id="2.4.1.-" evidence="6"/>
<dbReference type="GO" id="GO:0042546">
    <property type="term" value="P:cell wall biogenesis"/>
    <property type="evidence" value="ECO:0007669"/>
    <property type="project" value="InterPro"/>
</dbReference>
<dbReference type="PANTHER" id="PTHR31889:SF2">
    <property type="entry name" value="FUCOSYLTRANSFERASE 3"/>
    <property type="match status" value="1"/>
</dbReference>
<dbReference type="GO" id="GO:0008107">
    <property type="term" value="F:galactoside 2-alpha-L-fucosyltransferase activity"/>
    <property type="evidence" value="ECO:0007669"/>
    <property type="project" value="InterPro"/>
</dbReference>
<keyword evidence="6" id="KW-1133">Transmembrane helix</keyword>
<evidence type="ECO:0000256" key="1">
    <source>
        <dbReference type="ARBA" id="ARBA00010481"/>
    </source>
</evidence>
<comment type="subcellular location">
    <subcellularLocation>
        <location evidence="6">Golgi apparatus</location>
        <location evidence="6">Golgi stack membrane</location>
        <topology evidence="6">Single-pass type II membrane protein</topology>
    </subcellularLocation>
</comment>
<organism evidence="7 8">
    <name type="scientific">Klebsormidium nitens</name>
    <name type="common">Green alga</name>
    <name type="synonym">Ulothrix nitens</name>
    <dbReference type="NCBI Taxonomy" id="105231"/>
    <lineage>
        <taxon>Eukaryota</taxon>
        <taxon>Viridiplantae</taxon>
        <taxon>Streptophyta</taxon>
        <taxon>Klebsormidiophyceae</taxon>
        <taxon>Klebsormidiales</taxon>
        <taxon>Klebsormidiaceae</taxon>
        <taxon>Klebsormidium</taxon>
    </lineage>
</organism>
<comment type="function">
    <text evidence="6">May be involved in cell wall biosynthesis.</text>
</comment>
<evidence type="ECO:0000256" key="6">
    <source>
        <dbReference type="RuleBase" id="RU367004"/>
    </source>
</evidence>
<reference evidence="7 8" key="1">
    <citation type="journal article" date="2014" name="Nat. Commun.">
        <title>Klebsormidium flaccidum genome reveals primary factors for plant terrestrial adaptation.</title>
        <authorList>
            <person name="Hori K."/>
            <person name="Maruyama F."/>
            <person name="Fujisawa T."/>
            <person name="Togashi T."/>
            <person name="Yamamoto N."/>
            <person name="Seo M."/>
            <person name="Sato S."/>
            <person name="Yamada T."/>
            <person name="Mori H."/>
            <person name="Tajima N."/>
            <person name="Moriyama T."/>
            <person name="Ikeuchi M."/>
            <person name="Watanabe M."/>
            <person name="Wada H."/>
            <person name="Kobayashi K."/>
            <person name="Saito M."/>
            <person name="Masuda T."/>
            <person name="Sasaki-Sekimoto Y."/>
            <person name="Mashiguchi K."/>
            <person name="Awai K."/>
            <person name="Shimojima M."/>
            <person name="Masuda S."/>
            <person name="Iwai M."/>
            <person name="Nobusawa T."/>
            <person name="Narise T."/>
            <person name="Kondo S."/>
            <person name="Saito H."/>
            <person name="Sato R."/>
            <person name="Murakawa M."/>
            <person name="Ihara Y."/>
            <person name="Oshima-Yamada Y."/>
            <person name="Ohtaka K."/>
            <person name="Satoh M."/>
            <person name="Sonobe K."/>
            <person name="Ishii M."/>
            <person name="Ohtani R."/>
            <person name="Kanamori-Sato M."/>
            <person name="Honoki R."/>
            <person name="Miyazaki D."/>
            <person name="Mochizuki H."/>
            <person name="Umetsu J."/>
            <person name="Higashi K."/>
            <person name="Shibata D."/>
            <person name="Kamiya Y."/>
            <person name="Sato N."/>
            <person name="Nakamura Y."/>
            <person name="Tabata S."/>
            <person name="Ida S."/>
            <person name="Kurokawa K."/>
            <person name="Ohta H."/>
        </authorList>
    </citation>
    <scope>NUCLEOTIDE SEQUENCE [LARGE SCALE GENOMIC DNA]</scope>
    <source>
        <strain evidence="7 8">NIES-2285</strain>
    </source>
</reference>
<name>A0A1Y1HNW2_KLENI</name>
<keyword evidence="4" id="KW-0325">Glycoprotein</keyword>
<evidence type="ECO:0000256" key="4">
    <source>
        <dbReference type="ARBA" id="ARBA00023180"/>
    </source>
</evidence>
<sequence length="589" mass="64426">MKNLLGLSGLRACNLGTAHLVTPLVFAVILVSLWLFMPARSPDYGAPAVAEGTGDRLTPSQFERQSSVPGIQALLLQIEEGSSAREGLVKELLGPPSADAPLTAGALIDQLARQPAGSGSLQSLFGRGIGPFSGICAHRSEHSAYPWPPLPASPTFDKIAAAYESFHARCTAAGGNVSQLVSSGTTPPCKYIVYTITLFNNGGLGNQLLSLVSTLLYGMLTARVVLVHDKTLPAELLCEPFRGSSWQFPDAVMPVPSDLRQGDISDLPCGAGGSDSSLGVWNQTIGKTQVVFMDVKHCSRGKPVLFSDAASEELEAADWLAVYSNQYFLPALYHQRRFLPLLREIFPDNRPGARLMRQFFHPIDAVWQHVKREYAENMADRGYRIGAQLRFFQQPVDVDSFLKRLIRCGHTTGKLPRLDEMTDNREANIRLVNGLTNRSIFVGTLEAGVKTGVHSVYGKSGSEHVAFHVFESNNDTQEDYGLRDHKKMALIDIWLMSYVQTLIVSPESTFGHTAMALGNTETWVLDREPLDGCSKARAREPCYQHVPGAYDYQLAEKEESDGRLGFLRSLSGVVSMCNDQYGGLTFVNS</sequence>
<comment type="similarity">
    <text evidence="1 6">Belongs to the glycosyltransferase 37 family.</text>
</comment>
<protein>
    <recommendedName>
        <fullName evidence="6">Fucosyltransferase</fullName>
        <ecNumber evidence="6">2.4.1.-</ecNumber>
    </recommendedName>
</protein>
<dbReference type="GO" id="GO:0071555">
    <property type="term" value="P:cell wall organization"/>
    <property type="evidence" value="ECO:0007669"/>
    <property type="project" value="UniProtKB-UniRule"/>
</dbReference>
<dbReference type="OrthoDB" id="428346at2759"/>
<keyword evidence="6" id="KW-0812">Transmembrane</keyword>
<keyword evidence="6" id="KW-0472">Membrane</keyword>
<evidence type="ECO:0000256" key="3">
    <source>
        <dbReference type="ARBA" id="ARBA00022679"/>
    </source>
</evidence>
<dbReference type="Proteomes" id="UP000054558">
    <property type="component" value="Unassembled WGS sequence"/>
</dbReference>
<accession>A0A1Y1HNW2</accession>
<dbReference type="OMA" id="TRYYKAY"/>
<dbReference type="AlphaFoldDB" id="A0A1Y1HNW2"/>
<keyword evidence="6" id="KW-0333">Golgi apparatus</keyword>
<keyword evidence="3 6" id="KW-0808">Transferase</keyword>
<dbReference type="InterPro" id="IPR004938">
    <property type="entry name" value="XG_FTase"/>
</dbReference>
<evidence type="ECO:0000313" key="8">
    <source>
        <dbReference type="Proteomes" id="UP000054558"/>
    </source>
</evidence>
<keyword evidence="5 6" id="KW-0961">Cell wall biogenesis/degradation</keyword>
<evidence type="ECO:0000313" key="7">
    <source>
        <dbReference type="EMBL" id="GAQ78247.1"/>
    </source>
</evidence>
<dbReference type="Pfam" id="PF03254">
    <property type="entry name" value="XG_FTase"/>
    <property type="match status" value="1"/>
</dbReference>
<evidence type="ECO:0000256" key="2">
    <source>
        <dbReference type="ARBA" id="ARBA00022676"/>
    </source>
</evidence>
<gene>
    <name evidence="7" type="ORF">KFL_000100130</name>
</gene>
<keyword evidence="8" id="KW-1185">Reference proteome</keyword>
<dbReference type="STRING" id="105231.A0A1Y1HNW2"/>
<dbReference type="EMBL" id="DF236959">
    <property type="protein sequence ID" value="GAQ78247.1"/>
    <property type="molecule type" value="Genomic_DNA"/>
</dbReference>
<proteinExistence type="inferred from homology"/>
<dbReference type="GO" id="GO:0032580">
    <property type="term" value="C:Golgi cisterna membrane"/>
    <property type="evidence" value="ECO:0007669"/>
    <property type="project" value="UniProtKB-SubCell"/>
</dbReference>
<dbReference type="PANTHER" id="PTHR31889">
    <property type="entry name" value="FUCOSYLTRANSFERASE 2-RELATED"/>
    <property type="match status" value="1"/>
</dbReference>
<keyword evidence="2 6" id="KW-0328">Glycosyltransferase</keyword>